<evidence type="ECO:0000256" key="1">
    <source>
        <dbReference type="PROSITE-ProRule" id="PRU00502"/>
    </source>
</evidence>
<dbReference type="InterPro" id="IPR001607">
    <property type="entry name" value="Znf_UBP"/>
</dbReference>
<keyword evidence="3" id="KW-0378">Hydrolase</keyword>
<dbReference type="PANTHER" id="PTHR24007">
    <property type="entry name" value="BRCA1-ASSOCIATED PROTEIN"/>
    <property type="match status" value="1"/>
</dbReference>
<keyword evidence="4" id="KW-1185">Reference proteome</keyword>
<comment type="caution">
    <text evidence="3">The sequence shown here is derived from an EMBL/GenBank/DDBJ whole genome shotgun (WGS) entry which is preliminary data.</text>
</comment>
<evidence type="ECO:0000313" key="4">
    <source>
        <dbReference type="Proteomes" id="UP000762676"/>
    </source>
</evidence>
<keyword evidence="1" id="KW-0479">Metal-binding</keyword>
<evidence type="ECO:0000259" key="2">
    <source>
        <dbReference type="PROSITE" id="PS50271"/>
    </source>
</evidence>
<dbReference type="InterPro" id="IPR013083">
    <property type="entry name" value="Znf_RING/FYVE/PHD"/>
</dbReference>
<dbReference type="GO" id="GO:0016787">
    <property type="term" value="F:hydrolase activity"/>
    <property type="evidence" value="ECO:0007669"/>
    <property type="project" value="UniProtKB-KW"/>
</dbReference>
<dbReference type="GO" id="GO:0008270">
    <property type="term" value="F:zinc ion binding"/>
    <property type="evidence" value="ECO:0007669"/>
    <property type="project" value="UniProtKB-KW"/>
</dbReference>
<accession>A0AAV4FR58</accession>
<dbReference type="GO" id="GO:0005737">
    <property type="term" value="C:cytoplasm"/>
    <property type="evidence" value="ECO:0007669"/>
    <property type="project" value="TreeGrafter"/>
</dbReference>
<feature type="domain" description="UBP-type" evidence="2">
    <location>
        <begin position="2"/>
        <end position="103"/>
    </location>
</feature>
<gene>
    <name evidence="3" type="ORF">ElyMa_000448100</name>
</gene>
<dbReference type="SMART" id="SM00290">
    <property type="entry name" value="ZnF_UBP"/>
    <property type="match status" value="1"/>
</dbReference>
<dbReference type="SUPFAM" id="SSF57850">
    <property type="entry name" value="RING/U-box"/>
    <property type="match status" value="1"/>
</dbReference>
<dbReference type="PROSITE" id="PS50271">
    <property type="entry name" value="ZF_UBP"/>
    <property type="match status" value="1"/>
</dbReference>
<dbReference type="GO" id="GO:0061630">
    <property type="term" value="F:ubiquitin protein ligase activity"/>
    <property type="evidence" value="ECO:0007669"/>
    <property type="project" value="TreeGrafter"/>
</dbReference>
<reference evidence="3 4" key="1">
    <citation type="journal article" date="2021" name="Elife">
        <title>Chloroplast acquisition without the gene transfer in kleptoplastic sea slugs, Plakobranchus ocellatus.</title>
        <authorList>
            <person name="Maeda T."/>
            <person name="Takahashi S."/>
            <person name="Yoshida T."/>
            <person name="Shimamura S."/>
            <person name="Takaki Y."/>
            <person name="Nagai Y."/>
            <person name="Toyoda A."/>
            <person name="Suzuki Y."/>
            <person name="Arimoto A."/>
            <person name="Ishii H."/>
            <person name="Satoh N."/>
            <person name="Nishiyama T."/>
            <person name="Hasebe M."/>
            <person name="Maruyama T."/>
            <person name="Minagawa J."/>
            <person name="Obokata J."/>
            <person name="Shigenobu S."/>
        </authorList>
    </citation>
    <scope>NUCLEOTIDE SEQUENCE [LARGE SCALE GENOMIC DNA]</scope>
</reference>
<sequence>MESCPHIDCFIGPVDESLLDPSRWQCSQCGTTEWVWACLTCANIGCGRMNEQHAEHHFINTQVYPQGVQGISRITFCIRYLFLAGCSSIELAAGDTVYLSLSHFVSSLARCEACFVPHLMLGPETCCSITSYKSSGVVPNSLFAFVMNGG</sequence>
<dbReference type="Proteomes" id="UP000762676">
    <property type="component" value="Unassembled WGS sequence"/>
</dbReference>
<dbReference type="Pfam" id="PF02148">
    <property type="entry name" value="zf-UBP"/>
    <property type="match status" value="1"/>
</dbReference>
<protein>
    <submittedName>
        <fullName evidence="3">Ubiquitinyl hydrolase 1</fullName>
    </submittedName>
</protein>
<organism evidence="3 4">
    <name type="scientific">Elysia marginata</name>
    <dbReference type="NCBI Taxonomy" id="1093978"/>
    <lineage>
        <taxon>Eukaryota</taxon>
        <taxon>Metazoa</taxon>
        <taxon>Spiralia</taxon>
        <taxon>Lophotrochozoa</taxon>
        <taxon>Mollusca</taxon>
        <taxon>Gastropoda</taxon>
        <taxon>Heterobranchia</taxon>
        <taxon>Euthyneura</taxon>
        <taxon>Panpulmonata</taxon>
        <taxon>Sacoglossa</taxon>
        <taxon>Placobranchoidea</taxon>
        <taxon>Plakobranchidae</taxon>
        <taxon>Elysia</taxon>
    </lineage>
</organism>
<dbReference type="PANTHER" id="PTHR24007:SF7">
    <property type="entry name" value="BRCA1-ASSOCIATED PROTEIN"/>
    <property type="match status" value="1"/>
</dbReference>
<dbReference type="AlphaFoldDB" id="A0AAV4FR58"/>
<dbReference type="GO" id="GO:0016567">
    <property type="term" value="P:protein ubiquitination"/>
    <property type="evidence" value="ECO:0007669"/>
    <property type="project" value="TreeGrafter"/>
</dbReference>
<keyword evidence="1" id="KW-0862">Zinc</keyword>
<dbReference type="Gene3D" id="3.30.40.10">
    <property type="entry name" value="Zinc/RING finger domain, C3HC4 (zinc finger)"/>
    <property type="match status" value="1"/>
</dbReference>
<dbReference type="GO" id="GO:0007265">
    <property type="term" value="P:Ras protein signal transduction"/>
    <property type="evidence" value="ECO:0007669"/>
    <property type="project" value="TreeGrafter"/>
</dbReference>
<name>A0AAV4FR58_9GAST</name>
<keyword evidence="1" id="KW-0863">Zinc-finger</keyword>
<evidence type="ECO:0000313" key="3">
    <source>
        <dbReference type="EMBL" id="GFR75160.1"/>
    </source>
</evidence>
<proteinExistence type="predicted"/>
<dbReference type="EMBL" id="BMAT01000885">
    <property type="protein sequence ID" value="GFR75160.1"/>
    <property type="molecule type" value="Genomic_DNA"/>
</dbReference>